<name>A0A0V1K4N9_9BILA</name>
<accession>A0A0V1K4N9</accession>
<protein>
    <submittedName>
        <fullName evidence="1">Uncharacterized protein</fullName>
    </submittedName>
</protein>
<proteinExistence type="predicted"/>
<gene>
    <name evidence="1" type="ORF">T02_15169</name>
</gene>
<reference evidence="1 2" key="1">
    <citation type="submission" date="2015-05" db="EMBL/GenBank/DDBJ databases">
        <title>Evolution of Trichinella species and genotypes.</title>
        <authorList>
            <person name="Korhonen P.K."/>
            <person name="Edoardo P."/>
            <person name="Giuseppe L.R."/>
            <person name="Gasser R.B."/>
        </authorList>
    </citation>
    <scope>NUCLEOTIDE SEQUENCE [LARGE SCALE GENOMIC DNA]</scope>
    <source>
        <strain evidence="1">ISS10</strain>
    </source>
</reference>
<sequence>MVSSAHEFLLYSVVPLLDPGWFCSFPLPVWLCFPVAL</sequence>
<evidence type="ECO:0000313" key="2">
    <source>
        <dbReference type="Proteomes" id="UP000054721"/>
    </source>
</evidence>
<dbReference type="EMBL" id="JYDW01003614">
    <property type="protein sequence ID" value="KRZ42207.1"/>
    <property type="molecule type" value="Genomic_DNA"/>
</dbReference>
<dbReference type="Proteomes" id="UP000054721">
    <property type="component" value="Unassembled WGS sequence"/>
</dbReference>
<organism evidence="1 2">
    <name type="scientific">Trichinella nativa</name>
    <dbReference type="NCBI Taxonomy" id="6335"/>
    <lineage>
        <taxon>Eukaryota</taxon>
        <taxon>Metazoa</taxon>
        <taxon>Ecdysozoa</taxon>
        <taxon>Nematoda</taxon>
        <taxon>Enoplea</taxon>
        <taxon>Dorylaimia</taxon>
        <taxon>Trichinellida</taxon>
        <taxon>Trichinellidae</taxon>
        <taxon>Trichinella</taxon>
    </lineage>
</organism>
<comment type="caution">
    <text evidence="1">The sequence shown here is derived from an EMBL/GenBank/DDBJ whole genome shotgun (WGS) entry which is preliminary data.</text>
</comment>
<dbReference type="AlphaFoldDB" id="A0A0V1K4N9"/>
<evidence type="ECO:0000313" key="1">
    <source>
        <dbReference type="EMBL" id="KRZ42207.1"/>
    </source>
</evidence>
<keyword evidence="2" id="KW-1185">Reference proteome</keyword>